<reference evidence="3 4" key="1">
    <citation type="journal article" date="2020" name="Mol. Biol. Evol.">
        <title>Distinct Expression and Methylation Patterns for Genes with Different Fates following a Single Whole-Genome Duplication in Flowering Plants.</title>
        <authorList>
            <person name="Shi T."/>
            <person name="Rahmani R.S."/>
            <person name="Gugger P.F."/>
            <person name="Wang M."/>
            <person name="Li H."/>
            <person name="Zhang Y."/>
            <person name="Li Z."/>
            <person name="Wang Q."/>
            <person name="Van de Peer Y."/>
            <person name="Marchal K."/>
            <person name="Chen J."/>
        </authorList>
    </citation>
    <scope>NUCLEOTIDE SEQUENCE [LARGE SCALE GENOMIC DNA]</scope>
    <source>
        <tissue evidence="3">Leaf</tissue>
    </source>
</reference>
<dbReference type="EMBL" id="DUZY01000003">
    <property type="protein sequence ID" value="DAD31284.1"/>
    <property type="molecule type" value="Genomic_DNA"/>
</dbReference>
<evidence type="ECO:0000313" key="3">
    <source>
        <dbReference type="EMBL" id="DAD31284.1"/>
    </source>
</evidence>
<evidence type="ECO:0000256" key="1">
    <source>
        <dbReference type="SAM" id="MobiDB-lite"/>
    </source>
</evidence>
<organism evidence="3 4">
    <name type="scientific">Nelumbo nucifera</name>
    <name type="common">Sacred lotus</name>
    <dbReference type="NCBI Taxonomy" id="4432"/>
    <lineage>
        <taxon>Eukaryota</taxon>
        <taxon>Viridiplantae</taxon>
        <taxon>Streptophyta</taxon>
        <taxon>Embryophyta</taxon>
        <taxon>Tracheophyta</taxon>
        <taxon>Spermatophyta</taxon>
        <taxon>Magnoliopsida</taxon>
        <taxon>Proteales</taxon>
        <taxon>Nelumbonaceae</taxon>
        <taxon>Nelumbo</taxon>
    </lineage>
</organism>
<name>A0A822YB03_NELNU</name>
<comment type="caution">
    <text evidence="3">The sequence shown here is derived from an EMBL/GenBank/DDBJ whole genome shotgun (WGS) entry which is preliminary data.</text>
</comment>
<dbReference type="PANTHER" id="PTHR37908:SF3">
    <property type="entry name" value="TRANSMEMBRANE PROTEIN"/>
    <property type="match status" value="1"/>
</dbReference>
<dbReference type="Proteomes" id="UP000607653">
    <property type="component" value="Unassembled WGS sequence"/>
</dbReference>
<gene>
    <name evidence="3" type="ORF">HUJ06_010135</name>
</gene>
<keyword evidence="2" id="KW-0732">Signal</keyword>
<feature type="chain" id="PRO_5032271137" evidence="2">
    <location>
        <begin position="22"/>
        <end position="78"/>
    </location>
</feature>
<feature type="region of interest" description="Disordered" evidence="1">
    <location>
        <begin position="39"/>
        <end position="78"/>
    </location>
</feature>
<evidence type="ECO:0000313" key="4">
    <source>
        <dbReference type="Proteomes" id="UP000607653"/>
    </source>
</evidence>
<feature type="compositionally biased region" description="Polar residues" evidence="1">
    <location>
        <begin position="57"/>
        <end position="67"/>
    </location>
</feature>
<keyword evidence="4" id="KW-1185">Reference proteome</keyword>
<proteinExistence type="predicted"/>
<dbReference type="PANTHER" id="PTHR37908">
    <property type="entry name" value="TRANSMEMBRANE PROTEIN"/>
    <property type="match status" value="1"/>
</dbReference>
<evidence type="ECO:0000256" key="2">
    <source>
        <dbReference type="SAM" id="SignalP"/>
    </source>
</evidence>
<dbReference type="AlphaFoldDB" id="A0A822YB03"/>
<feature type="signal peptide" evidence="2">
    <location>
        <begin position="1"/>
        <end position="21"/>
    </location>
</feature>
<accession>A0A822YB03</accession>
<sequence length="78" mass="8424">MGRSDFLAVLLFSALLAVSFSQGYGRKYVSFQREDSSVVLKGNSQTSVDEMDYTDPGPNTNPRSSFLPTPPPAPVPQG</sequence>
<protein>
    <submittedName>
        <fullName evidence="3">Uncharacterized protein</fullName>
    </submittedName>
</protein>
<feature type="compositionally biased region" description="Pro residues" evidence="1">
    <location>
        <begin position="68"/>
        <end position="78"/>
    </location>
</feature>